<reference evidence="1" key="1">
    <citation type="submission" date="2022-04" db="EMBL/GenBank/DDBJ databases">
        <title>Genome of the entomopathogenic fungus Entomophthora muscae.</title>
        <authorList>
            <person name="Elya C."/>
            <person name="Lovett B.R."/>
            <person name="Lee E."/>
            <person name="Macias A.M."/>
            <person name="Hajek A.E."/>
            <person name="De Bivort B.L."/>
            <person name="Kasson M.T."/>
            <person name="De Fine Licht H.H."/>
            <person name="Stajich J.E."/>
        </authorList>
    </citation>
    <scope>NUCLEOTIDE SEQUENCE</scope>
    <source>
        <strain evidence="1">Berkeley</strain>
    </source>
</reference>
<gene>
    <name evidence="1" type="ORF">DSO57_1030930</name>
</gene>
<organism evidence="1 2">
    <name type="scientific">Entomophthora muscae</name>
    <dbReference type="NCBI Taxonomy" id="34485"/>
    <lineage>
        <taxon>Eukaryota</taxon>
        <taxon>Fungi</taxon>
        <taxon>Fungi incertae sedis</taxon>
        <taxon>Zoopagomycota</taxon>
        <taxon>Entomophthoromycotina</taxon>
        <taxon>Entomophthoromycetes</taxon>
        <taxon>Entomophthorales</taxon>
        <taxon>Entomophthoraceae</taxon>
        <taxon>Entomophthora</taxon>
    </lineage>
</organism>
<keyword evidence="2" id="KW-1185">Reference proteome</keyword>
<dbReference type="Proteomes" id="UP001165960">
    <property type="component" value="Unassembled WGS sequence"/>
</dbReference>
<evidence type="ECO:0000313" key="2">
    <source>
        <dbReference type="Proteomes" id="UP001165960"/>
    </source>
</evidence>
<protein>
    <submittedName>
        <fullName evidence="1">Uncharacterized protein</fullName>
    </submittedName>
</protein>
<sequence length="98" mass="10478">MPYTWNPPAVSLPNPWAAKHPALKVLTGGIKEDPKNFKGGGRRGAQLDPACKKNLPAPHVPRAKAPIQGYPDRKGCYPLKSDKSSTTKFAGLSICLTG</sequence>
<proteinExistence type="predicted"/>
<name>A0ACC2SDH7_9FUNG</name>
<dbReference type="EMBL" id="QTSX02005188">
    <property type="protein sequence ID" value="KAJ9060436.1"/>
    <property type="molecule type" value="Genomic_DNA"/>
</dbReference>
<accession>A0ACC2SDH7</accession>
<comment type="caution">
    <text evidence="1">The sequence shown here is derived from an EMBL/GenBank/DDBJ whole genome shotgun (WGS) entry which is preliminary data.</text>
</comment>
<evidence type="ECO:0000313" key="1">
    <source>
        <dbReference type="EMBL" id="KAJ9060436.1"/>
    </source>
</evidence>